<dbReference type="InterPro" id="IPR008824">
    <property type="entry name" value="RuvB-like_N"/>
</dbReference>
<dbReference type="HAMAP" id="MF_00016">
    <property type="entry name" value="DNA_HJ_migration_RuvB"/>
    <property type="match status" value="1"/>
</dbReference>
<evidence type="ECO:0000256" key="9">
    <source>
        <dbReference type="HAMAP-Rule" id="MF_00016"/>
    </source>
</evidence>
<comment type="caution">
    <text evidence="9">Lacks conserved residue(s) required for the propagation of feature annotation.</text>
</comment>
<protein>
    <recommendedName>
        <fullName evidence="9">Holliday junction branch migration complex subunit RuvB</fullName>
        <ecNumber evidence="9">3.6.4.-</ecNumber>
    </recommendedName>
</protein>
<dbReference type="InterPro" id="IPR027417">
    <property type="entry name" value="P-loop_NTPase"/>
</dbReference>
<dbReference type="Proteomes" id="UP000662747">
    <property type="component" value="Chromosome"/>
</dbReference>
<keyword evidence="1 9" id="KW-0963">Cytoplasm</keyword>
<feature type="binding site" evidence="9">
    <location>
        <position position="75"/>
    </location>
    <ligand>
        <name>ATP</name>
        <dbReference type="ChEBI" id="CHEBI:30616"/>
    </ligand>
</feature>
<keyword evidence="7 9" id="KW-0233">DNA recombination</keyword>
<feature type="binding site" evidence="9">
    <location>
        <position position="228"/>
    </location>
    <ligand>
        <name>ATP</name>
        <dbReference type="ChEBI" id="CHEBI:30616"/>
    </ligand>
</feature>
<keyword evidence="5 9" id="KW-0067">ATP-binding</keyword>
<evidence type="ECO:0000256" key="2">
    <source>
        <dbReference type="ARBA" id="ARBA00022741"/>
    </source>
</evidence>
<dbReference type="InterPro" id="IPR004605">
    <property type="entry name" value="DNA_helicase_Holl-junc_RuvB"/>
</dbReference>
<name>A0ABX7P0F5_9BACT</name>
<evidence type="ECO:0000256" key="6">
    <source>
        <dbReference type="ARBA" id="ARBA00023125"/>
    </source>
</evidence>
<dbReference type="InterPro" id="IPR003593">
    <property type="entry name" value="AAA+_ATPase"/>
</dbReference>
<evidence type="ECO:0000313" key="12">
    <source>
        <dbReference type="Proteomes" id="UP000662747"/>
    </source>
</evidence>
<dbReference type="Gene3D" id="1.10.10.10">
    <property type="entry name" value="Winged helix-like DNA-binding domain superfamily/Winged helix DNA-binding domain"/>
    <property type="match status" value="1"/>
</dbReference>
<comment type="subunit">
    <text evidence="9">Homohexamer. Forms an RuvA(8)-RuvB(12)-Holliday junction (HJ) complex. HJ DNA is sandwiched between 2 RuvA tetramers; dsDNA enters through RuvA and exits via RuvB. An RuvB hexamer assembles on each DNA strand where it exits the tetramer. Each RuvB hexamer is contacted by two RuvA subunits (via domain III) on 2 adjacent RuvB subunits; this complex drives branch migration. In the full resolvosome a probable DNA-RuvA(4)-RuvB(12)-RuvC(2) complex forms which resolves the HJ.</text>
</comment>
<gene>
    <name evidence="9 11" type="primary">ruvB</name>
    <name evidence="11" type="ORF">JY651_06855</name>
</gene>
<comment type="catalytic activity">
    <reaction evidence="9">
        <text>ATP + H2O = ADP + phosphate + H(+)</text>
        <dbReference type="Rhea" id="RHEA:13065"/>
        <dbReference type="ChEBI" id="CHEBI:15377"/>
        <dbReference type="ChEBI" id="CHEBI:15378"/>
        <dbReference type="ChEBI" id="CHEBI:30616"/>
        <dbReference type="ChEBI" id="CHEBI:43474"/>
        <dbReference type="ChEBI" id="CHEBI:456216"/>
    </reaction>
</comment>
<dbReference type="SUPFAM" id="SSF46785">
    <property type="entry name" value="Winged helix' DNA-binding domain"/>
    <property type="match status" value="1"/>
</dbReference>
<proteinExistence type="inferred from homology"/>
<dbReference type="GO" id="GO:0003678">
    <property type="term" value="F:DNA helicase activity"/>
    <property type="evidence" value="ECO:0007669"/>
    <property type="project" value="UniProtKB-EC"/>
</dbReference>
<feature type="region of interest" description="Small ATPAse domain (RuvB-S)" evidence="9">
    <location>
        <begin position="192"/>
        <end position="262"/>
    </location>
</feature>
<dbReference type="GO" id="GO:0016787">
    <property type="term" value="F:hydrolase activity"/>
    <property type="evidence" value="ECO:0007669"/>
    <property type="project" value="UniProtKB-KW"/>
</dbReference>
<feature type="binding site" evidence="9">
    <location>
        <position position="30"/>
    </location>
    <ligand>
        <name>ATP</name>
        <dbReference type="ChEBI" id="CHEBI:30616"/>
    </ligand>
</feature>
<dbReference type="Gene3D" id="3.40.50.300">
    <property type="entry name" value="P-loop containing nucleotide triphosphate hydrolases"/>
    <property type="match status" value="1"/>
</dbReference>
<dbReference type="CDD" id="cd00009">
    <property type="entry name" value="AAA"/>
    <property type="match status" value="1"/>
</dbReference>
<evidence type="ECO:0000313" key="11">
    <source>
        <dbReference type="EMBL" id="QSQ24662.1"/>
    </source>
</evidence>
<dbReference type="InterPro" id="IPR036390">
    <property type="entry name" value="WH_DNA-bd_sf"/>
</dbReference>
<dbReference type="PANTHER" id="PTHR42848">
    <property type="match status" value="1"/>
</dbReference>
<dbReference type="EMBL" id="CP071090">
    <property type="protein sequence ID" value="QSQ24662.1"/>
    <property type="molecule type" value="Genomic_DNA"/>
</dbReference>
<feature type="binding site" evidence="9">
    <location>
        <position position="191"/>
    </location>
    <ligand>
        <name>ATP</name>
        <dbReference type="ChEBI" id="CHEBI:30616"/>
    </ligand>
</feature>
<feature type="binding site" evidence="9">
    <location>
        <position position="72"/>
    </location>
    <ligand>
        <name>ATP</name>
        <dbReference type="ChEBI" id="CHEBI:30616"/>
    </ligand>
</feature>
<evidence type="ECO:0000256" key="8">
    <source>
        <dbReference type="ARBA" id="ARBA00023204"/>
    </source>
</evidence>
<keyword evidence="2 9" id="KW-0547">Nucleotide-binding</keyword>
<feature type="binding site" evidence="9">
    <location>
        <position position="76"/>
    </location>
    <ligand>
        <name>ATP</name>
        <dbReference type="ChEBI" id="CHEBI:30616"/>
    </ligand>
</feature>
<dbReference type="NCBIfam" id="NF000868">
    <property type="entry name" value="PRK00080.1"/>
    <property type="match status" value="1"/>
</dbReference>
<feature type="binding site" evidence="9">
    <location>
        <begin position="138"/>
        <end position="140"/>
    </location>
    <ligand>
        <name>ATP</name>
        <dbReference type="ChEBI" id="CHEBI:30616"/>
    </ligand>
</feature>
<feature type="domain" description="AAA+ ATPase" evidence="10">
    <location>
        <begin position="61"/>
        <end position="189"/>
    </location>
</feature>
<dbReference type="InterPro" id="IPR008823">
    <property type="entry name" value="RuvB_wg_C"/>
</dbReference>
<sequence>MAMARKSDTRKSEALSEEIMPEEVQLETSLRPRSFDEYVGQGPVVEKLKVYVQAARTRGDALDHCLFSGPPGLGKTSLAHIIANELGVGIHVTSGPALERKGDLAGLLTNLNARDVLFIDEIHRLNAAVEEYLYPAMEDFRLDITIDTGPAARAMKIDLPPFTLIGATTRTGLLTSPLRDRFQIQDRLEYYDSDALELILHRSSRILGIPMAKDAAHEIATRSRGTPRITNRLLRRLRDFAEVEGNGRITLELARKSLDRLGVDASGLDAMDRKILLTIIEKFGGGPVGVETIAASVGEQRDTIEDVYEPFLMQQGFLQRTPRGRTATHRAYQYFKKQPPATPQGNLF</sequence>
<feature type="binding site" evidence="9">
    <location>
        <position position="325"/>
    </location>
    <ligand>
        <name>DNA</name>
        <dbReference type="ChEBI" id="CHEBI:16991"/>
    </ligand>
</feature>
<dbReference type="SMART" id="SM00382">
    <property type="entry name" value="AAA"/>
    <property type="match status" value="1"/>
</dbReference>
<feature type="region of interest" description="Head domain (RuvB-H)" evidence="9">
    <location>
        <begin position="265"/>
        <end position="348"/>
    </location>
</feature>
<dbReference type="RefSeq" id="WP_206726223.1">
    <property type="nucleotide sequence ID" value="NZ_CP071090.1"/>
</dbReference>
<feature type="binding site" evidence="9">
    <location>
        <position position="31"/>
    </location>
    <ligand>
        <name>ATP</name>
        <dbReference type="ChEBI" id="CHEBI:30616"/>
    </ligand>
</feature>
<comment type="subcellular location">
    <subcellularLocation>
        <location evidence="9">Cytoplasm</location>
    </subcellularLocation>
</comment>
<evidence type="ECO:0000256" key="4">
    <source>
        <dbReference type="ARBA" id="ARBA00022801"/>
    </source>
</evidence>
<feature type="binding site" evidence="9">
    <location>
        <position position="76"/>
    </location>
    <ligand>
        <name>Mg(2+)</name>
        <dbReference type="ChEBI" id="CHEBI:18420"/>
    </ligand>
</feature>
<dbReference type="Gene3D" id="1.10.8.60">
    <property type="match status" value="1"/>
</dbReference>
<dbReference type="Pfam" id="PF05496">
    <property type="entry name" value="RuvB_N"/>
    <property type="match status" value="1"/>
</dbReference>
<feature type="binding site" evidence="9">
    <location>
        <position position="77"/>
    </location>
    <ligand>
        <name>ATP</name>
        <dbReference type="ChEBI" id="CHEBI:30616"/>
    </ligand>
</feature>
<evidence type="ECO:0000256" key="7">
    <source>
        <dbReference type="ARBA" id="ARBA00023172"/>
    </source>
</evidence>
<organism evidence="11 12">
    <name type="scientific">Pyxidicoccus parkwayensis</name>
    <dbReference type="NCBI Taxonomy" id="2813578"/>
    <lineage>
        <taxon>Bacteria</taxon>
        <taxon>Pseudomonadati</taxon>
        <taxon>Myxococcota</taxon>
        <taxon>Myxococcia</taxon>
        <taxon>Myxococcales</taxon>
        <taxon>Cystobacterineae</taxon>
        <taxon>Myxococcaceae</taxon>
        <taxon>Pyxidicoccus</taxon>
    </lineage>
</organism>
<evidence type="ECO:0000259" key="10">
    <source>
        <dbReference type="SMART" id="SM00382"/>
    </source>
</evidence>
<dbReference type="Pfam" id="PF17864">
    <property type="entry name" value="AAA_lid_4"/>
    <property type="match status" value="1"/>
</dbReference>
<dbReference type="NCBIfam" id="TIGR00635">
    <property type="entry name" value="ruvB"/>
    <property type="match status" value="1"/>
</dbReference>
<evidence type="ECO:0000256" key="3">
    <source>
        <dbReference type="ARBA" id="ARBA00022763"/>
    </source>
</evidence>
<dbReference type="Pfam" id="PF05491">
    <property type="entry name" value="WHD_RuvB"/>
    <property type="match status" value="1"/>
</dbReference>
<dbReference type="PANTHER" id="PTHR42848:SF1">
    <property type="entry name" value="HOLLIDAY JUNCTION BRANCH MIGRATION COMPLEX SUBUNIT RUVB"/>
    <property type="match status" value="1"/>
</dbReference>
<feature type="binding site" evidence="9">
    <location>
        <position position="320"/>
    </location>
    <ligand>
        <name>DNA</name>
        <dbReference type="ChEBI" id="CHEBI:16991"/>
    </ligand>
</feature>
<dbReference type="InterPro" id="IPR041445">
    <property type="entry name" value="AAA_lid_4"/>
</dbReference>
<feature type="binding site" evidence="9">
    <location>
        <position position="301"/>
    </location>
    <ligand>
        <name>DNA</name>
        <dbReference type="ChEBI" id="CHEBI:16991"/>
    </ligand>
</feature>
<comment type="similarity">
    <text evidence="9">Belongs to the RuvB family.</text>
</comment>
<keyword evidence="8 9" id="KW-0234">DNA repair</keyword>
<dbReference type="EC" id="3.6.4.-" evidence="9"/>
<dbReference type="InterPro" id="IPR036388">
    <property type="entry name" value="WH-like_DNA-bd_sf"/>
</dbReference>
<comment type="domain">
    <text evidence="9">Has 3 domains, the large (RuvB-L) and small ATPase (RuvB-S) domains and the C-terminal head (RuvB-H) domain. The head domain binds DNA, while the ATPase domains jointly bind ATP, ADP or are empty depending on the state of the subunit in the translocation cycle. During a single DNA translocation step the structure of each domain remains the same, but their relative positions change.</text>
</comment>
<reference evidence="11 12" key="1">
    <citation type="submission" date="2021-02" db="EMBL/GenBank/DDBJ databases">
        <title>De Novo genome assembly of isolated myxobacteria.</title>
        <authorList>
            <person name="Stevens D.C."/>
        </authorList>
    </citation>
    <scope>NUCLEOTIDE SEQUENCE [LARGE SCALE GENOMIC DNA]</scope>
    <source>
        <strain evidence="12">SCPEA02</strain>
    </source>
</reference>
<evidence type="ECO:0000256" key="5">
    <source>
        <dbReference type="ARBA" id="ARBA00022840"/>
    </source>
</evidence>
<feature type="binding site" evidence="9">
    <location>
        <position position="181"/>
    </location>
    <ligand>
        <name>ATP</name>
        <dbReference type="ChEBI" id="CHEBI:30616"/>
    </ligand>
</feature>
<evidence type="ECO:0000256" key="1">
    <source>
        <dbReference type="ARBA" id="ARBA00022490"/>
    </source>
</evidence>
<keyword evidence="6 9" id="KW-0238">DNA-binding</keyword>
<keyword evidence="4 9" id="KW-0378">Hydrolase</keyword>
<keyword evidence="3 9" id="KW-0227">DNA damage</keyword>
<dbReference type="SUPFAM" id="SSF52540">
    <property type="entry name" value="P-loop containing nucleoside triphosphate hydrolases"/>
    <property type="match status" value="1"/>
</dbReference>
<comment type="function">
    <text evidence="9">The RuvA-RuvB-RuvC complex processes Holliday junction (HJ) DNA during genetic recombination and DNA repair, while the RuvA-RuvB complex plays an important role in the rescue of blocked DNA replication forks via replication fork reversal (RFR). RuvA specifically binds to HJ cruciform DNA, conferring on it an open structure. The RuvB hexamer acts as an ATP-dependent pump, pulling dsDNA into and through the RuvAB complex. RuvB forms 2 homohexamers on either side of HJ DNA bound by 1 or 2 RuvA tetramers; 4 subunits per hexamer contact DNA at a time. Coordinated motions by a converter formed by DNA-disengaged RuvB subunits stimulates ATP hydrolysis and nucleotide exchange. Immobilization of the converter enables RuvB to convert the ATP-contained energy into a lever motion, pulling 2 nucleotides of DNA out of the RuvA tetramer per ATP hydrolyzed, thus driving DNA branch migration. The RuvB motors rotate together with the DNA substrate, which together with the progressing nucleotide cycle form the mechanistic basis for DNA recombination by continuous HJ branch migration. Branch migration allows RuvC to scan DNA until it finds its consensus sequence, where it cleaves and resolves cruciform DNA.</text>
</comment>
<keyword evidence="12" id="KW-1185">Reference proteome</keyword>
<keyword evidence="11" id="KW-0347">Helicase</keyword>
<accession>A0ABX7P0F5</accession>